<comment type="caution">
    <text evidence="2">The sequence shown here is derived from an EMBL/GenBank/DDBJ whole genome shotgun (WGS) entry which is preliminary data.</text>
</comment>
<feature type="region of interest" description="Disordered" evidence="1">
    <location>
        <begin position="130"/>
        <end position="159"/>
    </location>
</feature>
<organism evidence="2 3">
    <name type="scientific">Durusdinium trenchii</name>
    <dbReference type="NCBI Taxonomy" id="1381693"/>
    <lineage>
        <taxon>Eukaryota</taxon>
        <taxon>Sar</taxon>
        <taxon>Alveolata</taxon>
        <taxon>Dinophyceae</taxon>
        <taxon>Suessiales</taxon>
        <taxon>Symbiodiniaceae</taxon>
        <taxon>Durusdinium</taxon>
    </lineage>
</organism>
<evidence type="ECO:0000256" key="1">
    <source>
        <dbReference type="SAM" id="MobiDB-lite"/>
    </source>
</evidence>
<name>A0ABP0P785_9DINO</name>
<sequence>MLEHLAVKTCEHVTTVRLTTSASRAKAWRLAIQCLVAGVQPDLIATSAAAASMQLPHQGVVHLLHQLDANAVGCVRWQLGATSVAECKKESEVVLFCGIYSVKTRVQSSGRCARCFRCLFCCGRKRSSNPFQSNRDQLQERRSPGAVAIGRPDTSQRRI</sequence>
<accession>A0ABP0P785</accession>
<proteinExistence type="predicted"/>
<gene>
    <name evidence="2" type="ORF">CCMP2556_LOCUS35354</name>
</gene>
<dbReference type="Proteomes" id="UP001642484">
    <property type="component" value="Unassembled WGS sequence"/>
</dbReference>
<protein>
    <submittedName>
        <fullName evidence="2">Uncharacterized protein</fullName>
    </submittedName>
</protein>
<evidence type="ECO:0000313" key="2">
    <source>
        <dbReference type="EMBL" id="CAK9071910.1"/>
    </source>
</evidence>
<reference evidence="2 3" key="1">
    <citation type="submission" date="2024-02" db="EMBL/GenBank/DDBJ databases">
        <authorList>
            <person name="Chen Y."/>
            <person name="Shah S."/>
            <person name="Dougan E. K."/>
            <person name="Thang M."/>
            <person name="Chan C."/>
        </authorList>
    </citation>
    <scope>NUCLEOTIDE SEQUENCE [LARGE SCALE GENOMIC DNA]</scope>
</reference>
<evidence type="ECO:0000313" key="3">
    <source>
        <dbReference type="Proteomes" id="UP001642484"/>
    </source>
</evidence>
<dbReference type="EMBL" id="CAXAMN010022684">
    <property type="protein sequence ID" value="CAK9071910.1"/>
    <property type="molecule type" value="Genomic_DNA"/>
</dbReference>
<keyword evidence="3" id="KW-1185">Reference proteome</keyword>